<proteinExistence type="predicted"/>
<accession>A0AAU9PED2</accession>
<sequence length="134" mass="13184">MIVLGHQVQVPACRVDGCWQVASCDCVVGALWGVVVVVVAGCAVAAGVGHHKLAMNSATEPSGGVVCVCGSDCPSSVDGPLPSRDCIGRTGLVASPSCCGSPLSVISGAWSCFVGFAGSSANPDGANCCDMSPD</sequence>
<evidence type="ECO:0000313" key="3">
    <source>
        <dbReference type="Proteomes" id="UP001157418"/>
    </source>
</evidence>
<keyword evidence="1" id="KW-1133">Transmembrane helix</keyword>
<organism evidence="2 3">
    <name type="scientific">Lactuca virosa</name>
    <dbReference type="NCBI Taxonomy" id="75947"/>
    <lineage>
        <taxon>Eukaryota</taxon>
        <taxon>Viridiplantae</taxon>
        <taxon>Streptophyta</taxon>
        <taxon>Embryophyta</taxon>
        <taxon>Tracheophyta</taxon>
        <taxon>Spermatophyta</taxon>
        <taxon>Magnoliopsida</taxon>
        <taxon>eudicotyledons</taxon>
        <taxon>Gunneridae</taxon>
        <taxon>Pentapetalae</taxon>
        <taxon>asterids</taxon>
        <taxon>campanulids</taxon>
        <taxon>Asterales</taxon>
        <taxon>Asteraceae</taxon>
        <taxon>Cichorioideae</taxon>
        <taxon>Cichorieae</taxon>
        <taxon>Lactucinae</taxon>
        <taxon>Lactuca</taxon>
    </lineage>
</organism>
<keyword evidence="1" id="KW-0472">Membrane</keyword>
<evidence type="ECO:0000313" key="2">
    <source>
        <dbReference type="EMBL" id="CAH1448564.1"/>
    </source>
</evidence>
<reference evidence="2 3" key="1">
    <citation type="submission" date="2022-01" db="EMBL/GenBank/DDBJ databases">
        <authorList>
            <person name="Xiong W."/>
            <person name="Schranz E."/>
        </authorList>
    </citation>
    <scope>NUCLEOTIDE SEQUENCE [LARGE SCALE GENOMIC DNA]</scope>
</reference>
<dbReference type="EMBL" id="CAKMRJ010005634">
    <property type="protein sequence ID" value="CAH1448564.1"/>
    <property type="molecule type" value="Genomic_DNA"/>
</dbReference>
<feature type="transmembrane region" description="Helical" evidence="1">
    <location>
        <begin position="29"/>
        <end position="48"/>
    </location>
</feature>
<evidence type="ECO:0000256" key="1">
    <source>
        <dbReference type="SAM" id="Phobius"/>
    </source>
</evidence>
<protein>
    <submittedName>
        <fullName evidence="2">Uncharacterized protein</fullName>
    </submittedName>
</protein>
<dbReference type="AlphaFoldDB" id="A0AAU9PED2"/>
<keyword evidence="1" id="KW-0812">Transmembrane</keyword>
<comment type="caution">
    <text evidence="2">The sequence shown here is derived from an EMBL/GenBank/DDBJ whole genome shotgun (WGS) entry which is preliminary data.</text>
</comment>
<dbReference type="Proteomes" id="UP001157418">
    <property type="component" value="Unassembled WGS sequence"/>
</dbReference>
<gene>
    <name evidence="2" type="ORF">LVIROSA_LOCUS34098</name>
</gene>
<name>A0AAU9PED2_9ASTR</name>
<keyword evidence="3" id="KW-1185">Reference proteome</keyword>